<accession>A0A1L9QU36</accession>
<comment type="subcellular location">
    <subcellularLocation>
        <location evidence="1">Cell envelope</location>
    </subcellularLocation>
</comment>
<dbReference type="Gene3D" id="3.40.190.10">
    <property type="entry name" value="Periplasmic binding protein-like II"/>
    <property type="match status" value="2"/>
</dbReference>
<feature type="domain" description="Solute-binding protein family 3/N-terminal" evidence="5">
    <location>
        <begin position="32"/>
        <end position="249"/>
    </location>
</feature>
<evidence type="ECO:0000313" key="8">
    <source>
        <dbReference type="Proteomes" id="UP000183940"/>
    </source>
</evidence>
<evidence type="ECO:0000313" key="7">
    <source>
        <dbReference type="EMBL" id="OJJ26181.1"/>
    </source>
</evidence>
<dbReference type="Proteomes" id="UP000183940">
    <property type="component" value="Unassembled WGS sequence"/>
</dbReference>
<gene>
    <name evidence="7" type="ORF">BI308_07195</name>
</gene>
<dbReference type="InterPro" id="IPR001638">
    <property type="entry name" value="Solute-binding_3/MltF_N"/>
</dbReference>
<dbReference type="PROSITE" id="PS51257">
    <property type="entry name" value="PROKAR_LIPOPROTEIN"/>
    <property type="match status" value="1"/>
</dbReference>
<proteinExistence type="inferred from homology"/>
<protein>
    <submittedName>
        <fullName evidence="7">ABC transporter substrate-binding protein</fullName>
    </submittedName>
</protein>
<dbReference type="GO" id="GO:0030313">
    <property type="term" value="C:cell envelope"/>
    <property type="evidence" value="ECO:0007669"/>
    <property type="project" value="UniProtKB-SubCell"/>
</dbReference>
<evidence type="ECO:0000256" key="1">
    <source>
        <dbReference type="ARBA" id="ARBA00004196"/>
    </source>
</evidence>
<dbReference type="PANTHER" id="PTHR35936">
    <property type="entry name" value="MEMBRANE-BOUND LYTIC MUREIN TRANSGLYCOSYLASE F"/>
    <property type="match status" value="1"/>
</dbReference>
<keyword evidence="3" id="KW-0732">Signal</keyword>
<organism evidence="7 8">
    <name type="scientific">Roseofilum reptotaenium AO1-A</name>
    <dbReference type="NCBI Taxonomy" id="1925591"/>
    <lineage>
        <taxon>Bacteria</taxon>
        <taxon>Bacillati</taxon>
        <taxon>Cyanobacteriota</taxon>
        <taxon>Cyanophyceae</taxon>
        <taxon>Desertifilales</taxon>
        <taxon>Desertifilaceae</taxon>
        <taxon>Roseofilum</taxon>
    </lineage>
</organism>
<dbReference type="SMART" id="SM00062">
    <property type="entry name" value="PBPb"/>
    <property type="match status" value="1"/>
</dbReference>
<dbReference type="STRING" id="1925591.BI308_07195"/>
<evidence type="ECO:0000256" key="3">
    <source>
        <dbReference type="ARBA" id="ARBA00022729"/>
    </source>
</evidence>
<keyword evidence="8" id="KW-1185">Reference proteome</keyword>
<dbReference type="SMART" id="SM00079">
    <property type="entry name" value="PBPe"/>
    <property type="match status" value="1"/>
</dbReference>
<evidence type="ECO:0000259" key="5">
    <source>
        <dbReference type="SMART" id="SM00062"/>
    </source>
</evidence>
<evidence type="ECO:0000256" key="2">
    <source>
        <dbReference type="ARBA" id="ARBA00010333"/>
    </source>
</evidence>
<feature type="domain" description="Ionotropic glutamate receptor C-terminal" evidence="6">
    <location>
        <begin position="32"/>
        <end position="250"/>
    </location>
</feature>
<name>A0A1L9QU36_9CYAN</name>
<sequence>MKSIQTFLILSITAFFSVLIFSACSPTRTSTTLVMGTSADYPPYEFKDSTGGEERIIGFDVDIAQYLAESLNFELKIEDMNFDRLIPALENNEVDFVMAGMSPTPERQAKVEFTDLYYQASSIILMPRGANINFKEDAKDKRVGVQGGSIQADAAKKITGIELVEFDKIGEIIQEVKAKTLDAAIIESTVAERYASANPDLDFTQPFDTESSGSAIALPKGSAYTESFNQVLTEMKETGKIKELIQKWFS</sequence>
<dbReference type="EMBL" id="MLAW01000009">
    <property type="protein sequence ID" value="OJJ26181.1"/>
    <property type="molecule type" value="Genomic_DNA"/>
</dbReference>
<dbReference type="InterPro" id="IPR018313">
    <property type="entry name" value="SBP_3_CS"/>
</dbReference>
<dbReference type="InterPro" id="IPR001320">
    <property type="entry name" value="Iontro_rcpt_C"/>
</dbReference>
<comment type="similarity">
    <text evidence="2 4">Belongs to the bacterial solute-binding protein 3 family.</text>
</comment>
<dbReference type="Pfam" id="PF00497">
    <property type="entry name" value="SBP_bac_3"/>
    <property type="match status" value="1"/>
</dbReference>
<dbReference type="PANTHER" id="PTHR35936:SF17">
    <property type="entry name" value="ARGININE-BINDING EXTRACELLULAR PROTEIN ARTP"/>
    <property type="match status" value="1"/>
</dbReference>
<dbReference type="AlphaFoldDB" id="A0A1L9QU36"/>
<dbReference type="GO" id="GO:0016020">
    <property type="term" value="C:membrane"/>
    <property type="evidence" value="ECO:0007669"/>
    <property type="project" value="InterPro"/>
</dbReference>
<reference evidence="7" key="1">
    <citation type="submission" date="2016-10" db="EMBL/GenBank/DDBJ databases">
        <title>CRISPR-Cas defence system in Roseofilum reptotaenium: evidence of a bacteriophage-cyanobacterium arms race in the coral black band disease.</title>
        <authorList>
            <person name="Buerger P."/>
            <person name="Wood-Charlson E.M."/>
            <person name="Weynberg K.D."/>
            <person name="Willis B."/>
            <person name="Van Oppen M.J."/>
        </authorList>
    </citation>
    <scope>NUCLEOTIDE SEQUENCE [LARGE SCALE GENOMIC DNA]</scope>
    <source>
        <strain evidence="7">AO1-A</strain>
    </source>
</reference>
<dbReference type="PROSITE" id="PS01039">
    <property type="entry name" value="SBP_BACTERIAL_3"/>
    <property type="match status" value="1"/>
</dbReference>
<evidence type="ECO:0000259" key="6">
    <source>
        <dbReference type="SMART" id="SM00079"/>
    </source>
</evidence>
<evidence type="ECO:0000256" key="4">
    <source>
        <dbReference type="RuleBase" id="RU003744"/>
    </source>
</evidence>
<dbReference type="GO" id="GO:0015276">
    <property type="term" value="F:ligand-gated monoatomic ion channel activity"/>
    <property type="evidence" value="ECO:0007669"/>
    <property type="project" value="InterPro"/>
</dbReference>
<dbReference type="SUPFAM" id="SSF53850">
    <property type="entry name" value="Periplasmic binding protein-like II"/>
    <property type="match status" value="1"/>
</dbReference>
<comment type="caution">
    <text evidence="7">The sequence shown here is derived from an EMBL/GenBank/DDBJ whole genome shotgun (WGS) entry which is preliminary data.</text>
</comment>